<dbReference type="RefSeq" id="WP_138123299.1">
    <property type="nucleotide sequence ID" value="NZ_SWLG01000002.1"/>
</dbReference>
<evidence type="ECO:0000313" key="3">
    <source>
        <dbReference type="EMBL" id="TLS38592.1"/>
    </source>
</evidence>
<organism evidence="3 4">
    <name type="scientific">Exobacillus caeni</name>
    <dbReference type="NCBI Taxonomy" id="2574798"/>
    <lineage>
        <taxon>Bacteria</taxon>
        <taxon>Bacillati</taxon>
        <taxon>Bacillota</taxon>
        <taxon>Bacilli</taxon>
        <taxon>Bacillales</taxon>
        <taxon>Guptibacillaceae</taxon>
        <taxon>Exobacillus</taxon>
    </lineage>
</organism>
<keyword evidence="1" id="KW-0472">Membrane</keyword>
<dbReference type="Proteomes" id="UP000308230">
    <property type="component" value="Unassembled WGS sequence"/>
</dbReference>
<reference evidence="3 4" key="1">
    <citation type="submission" date="2019-04" db="EMBL/GenBank/DDBJ databases">
        <title>Bacillus caeni sp. nov., a bacterium isolated from mangrove sediment.</title>
        <authorList>
            <person name="Huang H."/>
            <person name="Mo K."/>
            <person name="Hu Y."/>
        </authorList>
    </citation>
    <scope>NUCLEOTIDE SEQUENCE [LARGE SCALE GENOMIC DNA]</scope>
    <source>
        <strain evidence="3 4">HB172195</strain>
    </source>
</reference>
<evidence type="ECO:0000313" key="4">
    <source>
        <dbReference type="Proteomes" id="UP000308230"/>
    </source>
</evidence>
<keyword evidence="1" id="KW-1133">Transmembrane helix</keyword>
<dbReference type="EMBL" id="SWLG01000002">
    <property type="protein sequence ID" value="TLS38592.1"/>
    <property type="molecule type" value="Genomic_DNA"/>
</dbReference>
<evidence type="ECO:0000259" key="2">
    <source>
        <dbReference type="Pfam" id="PF13786"/>
    </source>
</evidence>
<dbReference type="InterPro" id="IPR025436">
    <property type="entry name" value="DUF4179"/>
</dbReference>
<comment type="caution">
    <text evidence="3">The sequence shown here is derived from an EMBL/GenBank/DDBJ whole genome shotgun (WGS) entry which is preliminary data.</text>
</comment>
<accession>A0A5R9F4H4</accession>
<feature type="domain" description="DUF4179" evidence="2">
    <location>
        <begin position="45"/>
        <end position="137"/>
    </location>
</feature>
<gene>
    <name evidence="3" type="ORF">FCL54_03580</name>
</gene>
<feature type="transmembrane region" description="Helical" evidence="1">
    <location>
        <begin position="49"/>
        <end position="73"/>
    </location>
</feature>
<name>A0A5R9F4H4_9BACL</name>
<keyword evidence="1" id="KW-0812">Transmembrane</keyword>
<proteinExistence type="predicted"/>
<dbReference type="AlphaFoldDB" id="A0A5R9F4H4"/>
<keyword evidence="4" id="KW-1185">Reference proteome</keyword>
<sequence length="344" mass="38359">MEKDLNNLRRIADKALFDDPSHEQVVKKKLMTRVQNIESSPVIKSRKKLYLSFASIIVAFSIFGLSFVSPALANILQKLPIISFLYDDHQKDIGLEKAKEVGVADEYKKTIVSNDVELTITNTYYDGVNLSVGYELKNNTDKIWELPPKTPGSSLILTIPNYDIKLNGAKAYGGYGEDFDVKSDRSYEGILNIYPIEFPEGDKITLELSFSEIQGVKGEWSYKIPISKEKTKENVQSFSPDYTAKGLGGEITIKSVTFSPTGIELETETMVEKGMGQDILFSIKDVGADEGVSGHTELLDDGRELVINRSTFPPIKEIPDSITIKAYSMNDRSKSITFTVPLNK</sequence>
<evidence type="ECO:0000256" key="1">
    <source>
        <dbReference type="SAM" id="Phobius"/>
    </source>
</evidence>
<protein>
    <submittedName>
        <fullName evidence="3">DUF4179 domain-containing protein</fullName>
    </submittedName>
</protein>
<dbReference type="OrthoDB" id="2541898at2"/>
<dbReference type="Gene3D" id="2.60.40.1630">
    <property type="entry name" value="bacillus anthracis domain"/>
    <property type="match status" value="1"/>
</dbReference>
<dbReference type="Pfam" id="PF13786">
    <property type="entry name" value="DUF4179"/>
    <property type="match status" value="1"/>
</dbReference>